<keyword evidence="2 5" id="KW-0378">Hydrolase</keyword>
<organism evidence="5 6">
    <name type="scientific">Pleurostoma richardsiae</name>
    <dbReference type="NCBI Taxonomy" id="41990"/>
    <lineage>
        <taxon>Eukaryota</taxon>
        <taxon>Fungi</taxon>
        <taxon>Dikarya</taxon>
        <taxon>Ascomycota</taxon>
        <taxon>Pezizomycotina</taxon>
        <taxon>Sordariomycetes</taxon>
        <taxon>Sordariomycetidae</taxon>
        <taxon>Calosphaeriales</taxon>
        <taxon>Pleurostomataceae</taxon>
        <taxon>Pleurostoma</taxon>
    </lineage>
</organism>
<dbReference type="EMBL" id="JANBVO010000001">
    <property type="protein sequence ID" value="KAJ9157226.1"/>
    <property type="molecule type" value="Genomic_DNA"/>
</dbReference>
<proteinExistence type="inferred from homology"/>
<name>A0AA38VL02_9PEZI</name>
<dbReference type="InterPro" id="IPR023186">
    <property type="entry name" value="IUNH"/>
</dbReference>
<dbReference type="InterPro" id="IPR036452">
    <property type="entry name" value="Ribo_hydro-like"/>
</dbReference>
<dbReference type="GO" id="GO:0005829">
    <property type="term" value="C:cytosol"/>
    <property type="evidence" value="ECO:0007669"/>
    <property type="project" value="TreeGrafter"/>
</dbReference>
<dbReference type="PANTHER" id="PTHR12304">
    <property type="entry name" value="INOSINE-URIDINE PREFERRING NUCLEOSIDE HYDROLASE"/>
    <property type="match status" value="1"/>
</dbReference>
<dbReference type="Gene3D" id="3.90.245.10">
    <property type="entry name" value="Ribonucleoside hydrolase-like"/>
    <property type="match status" value="1"/>
</dbReference>
<accession>A0AA38VL02</accession>
<evidence type="ECO:0000256" key="3">
    <source>
        <dbReference type="ARBA" id="ARBA00023295"/>
    </source>
</evidence>
<evidence type="ECO:0000313" key="6">
    <source>
        <dbReference type="Proteomes" id="UP001174694"/>
    </source>
</evidence>
<gene>
    <name evidence="5" type="ORF">NKR23_g3</name>
</gene>
<dbReference type="GO" id="GO:0006152">
    <property type="term" value="P:purine nucleoside catabolic process"/>
    <property type="evidence" value="ECO:0007669"/>
    <property type="project" value="TreeGrafter"/>
</dbReference>
<comment type="similarity">
    <text evidence="1">Belongs to the IUNH family.</text>
</comment>
<comment type="caution">
    <text evidence="5">The sequence shown here is derived from an EMBL/GenBank/DDBJ whole genome shotgun (WGS) entry which is preliminary data.</text>
</comment>
<evidence type="ECO:0000256" key="1">
    <source>
        <dbReference type="ARBA" id="ARBA00009176"/>
    </source>
</evidence>
<reference evidence="5" key="1">
    <citation type="submission" date="2022-07" db="EMBL/GenBank/DDBJ databases">
        <title>Fungi with potential for degradation of polypropylene.</title>
        <authorList>
            <person name="Gostincar C."/>
        </authorList>
    </citation>
    <scope>NUCLEOTIDE SEQUENCE</scope>
    <source>
        <strain evidence="5">EXF-13308</strain>
    </source>
</reference>
<dbReference type="InterPro" id="IPR001910">
    <property type="entry name" value="Inosine/uridine_hydrolase_dom"/>
</dbReference>
<keyword evidence="6" id="KW-1185">Reference proteome</keyword>
<dbReference type="AlphaFoldDB" id="A0AA38VL02"/>
<evidence type="ECO:0000313" key="5">
    <source>
        <dbReference type="EMBL" id="KAJ9157226.1"/>
    </source>
</evidence>
<keyword evidence="3" id="KW-0326">Glycosidase</keyword>
<protein>
    <submittedName>
        <fullName evidence="5">Inosine/uridine-preferring nucleoside hydrolase domain-containing protein</fullName>
    </submittedName>
</protein>
<dbReference type="Proteomes" id="UP001174694">
    <property type="component" value="Unassembled WGS sequence"/>
</dbReference>
<feature type="domain" description="Inosine/uridine-preferring nucleoside hydrolase" evidence="4">
    <location>
        <begin position="13"/>
        <end position="376"/>
    </location>
</feature>
<dbReference type="Pfam" id="PF01156">
    <property type="entry name" value="IU_nuc_hydro"/>
    <property type="match status" value="1"/>
</dbReference>
<dbReference type="GO" id="GO:0008477">
    <property type="term" value="F:purine nucleosidase activity"/>
    <property type="evidence" value="ECO:0007669"/>
    <property type="project" value="TreeGrafter"/>
</dbReference>
<sequence length="396" mass="41672">MGSSINTDERIPLWLDCDPGHDDVFAILMAAYHPGIRLLGISTVFGNASLDKTTWNATSVLTAISKHDAIPVYPGCAVPLARPPLHAPTDIHGETGLDGTALLPRPLTPPNTSVPAVDAMAAALLAEAPGRAWLVATGALTNVAALLARHPAAAGHIAGLSLMGGAVGGGFTPAAYGVVDGVPRIGNWTQFAEFNIVVDPEAAAAIFANPVVAPKTTMIPLDVTHLVLATREVQELLLYGPEGKGAAENAADEAAGEAAAGKKGKTVLRTMLVELLNFFASTYRDVFGISEGPPLHDPIAVAAILTGTPWEIPFYDYDLADEKRERERYEVTVVTDGTYEEAQAGAQTGRTVVKLLPPGQEGVRIPRSLDIPRFWKVTEECVQRADEANAKANGSD</sequence>
<evidence type="ECO:0000256" key="2">
    <source>
        <dbReference type="ARBA" id="ARBA00022801"/>
    </source>
</evidence>
<evidence type="ECO:0000259" key="4">
    <source>
        <dbReference type="Pfam" id="PF01156"/>
    </source>
</evidence>
<dbReference type="PANTHER" id="PTHR12304:SF4">
    <property type="entry name" value="URIDINE NUCLEOSIDASE"/>
    <property type="match status" value="1"/>
</dbReference>
<dbReference type="SUPFAM" id="SSF53590">
    <property type="entry name" value="Nucleoside hydrolase"/>
    <property type="match status" value="1"/>
</dbReference>